<protein>
    <recommendedName>
        <fullName evidence="4">VWA domain-containing protein</fullName>
    </recommendedName>
</protein>
<comment type="caution">
    <text evidence="2">The sequence shown here is derived from an EMBL/GenBank/DDBJ whole genome shotgun (WGS) entry which is preliminary data.</text>
</comment>
<keyword evidence="3" id="KW-1185">Reference proteome</keyword>
<feature type="region of interest" description="Disordered" evidence="1">
    <location>
        <begin position="346"/>
        <end position="365"/>
    </location>
</feature>
<dbReference type="OrthoDB" id="4025922at2"/>
<sequence>MTNAHVISGPTPGPATKPRGAWLRLSAALSEEICDLADREDLTVTCAPGKGHGAPGCFIPELAAIELDGSHLGHHPDTCDPSRPADRTRYAPLWGVLVHEAAHAAHTRWTPTPGTSAAHVDAALVLEETRIEAAQLRRRPADRRWLRASASSLILADFTTPPRGGAAAGALVAQPLAAPPTVPASRPNVAMTPWNAARAAGLLLARTDLGILERAETAGLAATIASVLGTNRLVELAKLWRAAHVTPDEDRDTMLELGRRWCELVGTDPNQPAPTEGGTGTGNTNQEGSKGSTGAPSQLAEAIGGALAAVEKAEAAALGTTSADADAREQRAHERAARVARKVFNVPNQPGPQRGPTAVARTRAPHPAEQSAARRLARALRSAAHREPTVTAVTSPMPPGRLRMRDALAADAQRAAGAIPTAEPFTQTTRRPVPSPPLRIGIACDVTGSMQALADPVASAAWILARAAAHVPDAQSATVIFGTRVRPVTSPGVTPARVAEFTARDSQHRFAEAVDALDGIMDLSRTGAARLLIVVSDGIFPAAERALGRDRIARLTAAGCAVLWLAMDERTRPIDGADVVALTDPAQAAAVIGTAATRALRRA</sequence>
<feature type="region of interest" description="Disordered" evidence="1">
    <location>
        <begin position="382"/>
        <end position="401"/>
    </location>
</feature>
<dbReference type="RefSeq" id="WP_122199940.1">
    <property type="nucleotide sequence ID" value="NZ_JBHSKC010000059.1"/>
</dbReference>
<evidence type="ECO:0000313" key="3">
    <source>
        <dbReference type="Proteomes" id="UP000282674"/>
    </source>
</evidence>
<name>A0A3M2L6B7_9ACTN</name>
<proteinExistence type="predicted"/>
<dbReference type="Proteomes" id="UP000282674">
    <property type="component" value="Unassembled WGS sequence"/>
</dbReference>
<dbReference type="EMBL" id="RFFG01000183">
    <property type="protein sequence ID" value="RMI33171.1"/>
    <property type="molecule type" value="Genomic_DNA"/>
</dbReference>
<dbReference type="SUPFAM" id="SSF53300">
    <property type="entry name" value="vWA-like"/>
    <property type="match status" value="1"/>
</dbReference>
<gene>
    <name evidence="2" type="ORF">EBO15_41580</name>
</gene>
<dbReference type="AlphaFoldDB" id="A0A3M2L6B7"/>
<feature type="region of interest" description="Disordered" evidence="1">
    <location>
        <begin position="265"/>
        <end position="298"/>
    </location>
</feature>
<reference evidence="2 3" key="1">
    <citation type="submission" date="2018-10" db="EMBL/GenBank/DDBJ databases">
        <title>Isolation from soil.</title>
        <authorList>
            <person name="Hu J."/>
        </authorList>
    </citation>
    <scope>NUCLEOTIDE SEQUENCE [LARGE SCALE GENOMIC DNA]</scope>
    <source>
        <strain evidence="2 3">NEAU-Ht49</strain>
    </source>
</reference>
<evidence type="ECO:0008006" key="4">
    <source>
        <dbReference type="Google" id="ProtNLM"/>
    </source>
</evidence>
<accession>A0A3M2L6B7</accession>
<evidence type="ECO:0000313" key="2">
    <source>
        <dbReference type="EMBL" id="RMI33171.1"/>
    </source>
</evidence>
<organism evidence="2 3">
    <name type="scientific">Actinomadura harenae</name>
    <dbReference type="NCBI Taxonomy" id="2483351"/>
    <lineage>
        <taxon>Bacteria</taxon>
        <taxon>Bacillati</taxon>
        <taxon>Actinomycetota</taxon>
        <taxon>Actinomycetes</taxon>
        <taxon>Streptosporangiales</taxon>
        <taxon>Thermomonosporaceae</taxon>
        <taxon>Actinomadura</taxon>
    </lineage>
</organism>
<dbReference type="InterPro" id="IPR036465">
    <property type="entry name" value="vWFA_dom_sf"/>
</dbReference>
<evidence type="ECO:0000256" key="1">
    <source>
        <dbReference type="SAM" id="MobiDB-lite"/>
    </source>
</evidence>